<sequence length="233" mass="25803">MRVIVDPNVHIPKSLLRKSFISYSDPPPTNLELRVTFGAIAADVEVRPFAPGTVHKVPERSYLSRDSGREPHQVHLNFGTFTGSATLRIHAPKTAHIYMETSATFGQTRIYLPRTFHGPLTICSWVRAPRLSAELRRACVPVSEDGCTMRWFVGDVGAWSANNEHGDSAKADTAFGNVWVGYVGEEEEGAGALDGTLVHWARNTLGLLLIFCAMYWIPVLLWRLIAAVLSSIF</sequence>
<dbReference type="AlphaFoldDB" id="A0AAD7D7Y1"/>
<keyword evidence="1" id="KW-0812">Transmembrane</keyword>
<comment type="caution">
    <text evidence="3">The sequence shown here is derived from an EMBL/GenBank/DDBJ whole genome shotgun (WGS) entry which is preliminary data.</text>
</comment>
<evidence type="ECO:0000256" key="1">
    <source>
        <dbReference type="SAM" id="Phobius"/>
    </source>
</evidence>
<dbReference type="InterPro" id="IPR055754">
    <property type="entry name" value="DUF7330"/>
</dbReference>
<evidence type="ECO:0000313" key="3">
    <source>
        <dbReference type="EMBL" id="KAJ7683117.1"/>
    </source>
</evidence>
<feature type="domain" description="DUF7330" evidence="2">
    <location>
        <begin position="4"/>
        <end position="185"/>
    </location>
</feature>
<evidence type="ECO:0000259" key="2">
    <source>
        <dbReference type="Pfam" id="PF24016"/>
    </source>
</evidence>
<evidence type="ECO:0000313" key="4">
    <source>
        <dbReference type="Proteomes" id="UP001221757"/>
    </source>
</evidence>
<keyword evidence="1" id="KW-1133">Transmembrane helix</keyword>
<proteinExistence type="predicted"/>
<dbReference type="Pfam" id="PF24016">
    <property type="entry name" value="DUF7330"/>
    <property type="match status" value="1"/>
</dbReference>
<feature type="transmembrane region" description="Helical" evidence="1">
    <location>
        <begin position="205"/>
        <end position="225"/>
    </location>
</feature>
<keyword evidence="1" id="KW-0472">Membrane</keyword>
<keyword evidence="4" id="KW-1185">Reference proteome</keyword>
<accession>A0AAD7D7Y1</accession>
<gene>
    <name evidence="3" type="ORF">B0H17DRAFT_1205351</name>
</gene>
<reference evidence="3" key="1">
    <citation type="submission" date="2023-03" db="EMBL/GenBank/DDBJ databases">
        <title>Massive genome expansion in bonnet fungi (Mycena s.s.) driven by repeated elements and novel gene families across ecological guilds.</title>
        <authorList>
            <consortium name="Lawrence Berkeley National Laboratory"/>
            <person name="Harder C.B."/>
            <person name="Miyauchi S."/>
            <person name="Viragh M."/>
            <person name="Kuo A."/>
            <person name="Thoen E."/>
            <person name="Andreopoulos B."/>
            <person name="Lu D."/>
            <person name="Skrede I."/>
            <person name="Drula E."/>
            <person name="Henrissat B."/>
            <person name="Morin E."/>
            <person name="Kohler A."/>
            <person name="Barry K."/>
            <person name="LaButti K."/>
            <person name="Morin E."/>
            <person name="Salamov A."/>
            <person name="Lipzen A."/>
            <person name="Mereny Z."/>
            <person name="Hegedus B."/>
            <person name="Baldrian P."/>
            <person name="Stursova M."/>
            <person name="Weitz H."/>
            <person name="Taylor A."/>
            <person name="Grigoriev I.V."/>
            <person name="Nagy L.G."/>
            <person name="Martin F."/>
            <person name="Kauserud H."/>
        </authorList>
    </citation>
    <scope>NUCLEOTIDE SEQUENCE</scope>
    <source>
        <strain evidence="3">CBHHK067</strain>
    </source>
</reference>
<protein>
    <recommendedName>
        <fullName evidence="2">DUF7330 domain-containing protein</fullName>
    </recommendedName>
</protein>
<dbReference type="EMBL" id="JARKIE010000111">
    <property type="protein sequence ID" value="KAJ7683117.1"/>
    <property type="molecule type" value="Genomic_DNA"/>
</dbReference>
<name>A0AAD7D7Y1_MYCRO</name>
<dbReference type="Proteomes" id="UP001221757">
    <property type="component" value="Unassembled WGS sequence"/>
</dbReference>
<organism evidence="3 4">
    <name type="scientific">Mycena rosella</name>
    <name type="common">Pink bonnet</name>
    <name type="synonym">Agaricus rosellus</name>
    <dbReference type="NCBI Taxonomy" id="1033263"/>
    <lineage>
        <taxon>Eukaryota</taxon>
        <taxon>Fungi</taxon>
        <taxon>Dikarya</taxon>
        <taxon>Basidiomycota</taxon>
        <taxon>Agaricomycotina</taxon>
        <taxon>Agaricomycetes</taxon>
        <taxon>Agaricomycetidae</taxon>
        <taxon>Agaricales</taxon>
        <taxon>Marasmiineae</taxon>
        <taxon>Mycenaceae</taxon>
        <taxon>Mycena</taxon>
    </lineage>
</organism>